<dbReference type="EMBL" id="JBHUHZ010000001">
    <property type="protein sequence ID" value="MFD2162784.1"/>
    <property type="molecule type" value="Genomic_DNA"/>
</dbReference>
<comment type="caution">
    <text evidence="5">The sequence shown here is derived from an EMBL/GenBank/DDBJ whole genome shotgun (WGS) entry which is preliminary data.</text>
</comment>
<dbReference type="PANTHER" id="PTHR42939:SF1">
    <property type="entry name" value="ABC TRANSPORTER ATP-BINDING PROTEIN ALBC-RELATED"/>
    <property type="match status" value="1"/>
</dbReference>
<protein>
    <submittedName>
        <fullName evidence="5">ATP-binding cassette domain-containing protein</fullName>
    </submittedName>
</protein>
<reference evidence="6" key="1">
    <citation type="journal article" date="2019" name="Int. J. Syst. Evol. Microbiol.">
        <title>The Global Catalogue of Microorganisms (GCM) 10K type strain sequencing project: providing services to taxonomists for standard genome sequencing and annotation.</title>
        <authorList>
            <consortium name="The Broad Institute Genomics Platform"/>
            <consortium name="The Broad Institute Genome Sequencing Center for Infectious Disease"/>
            <person name="Wu L."/>
            <person name="Ma J."/>
        </authorList>
    </citation>
    <scope>NUCLEOTIDE SEQUENCE [LARGE SCALE GENOMIC DNA]</scope>
    <source>
        <strain evidence="6">KCTC 42217</strain>
    </source>
</reference>
<dbReference type="RefSeq" id="WP_255902926.1">
    <property type="nucleotide sequence ID" value="NZ_JAFMZO010000003.1"/>
</dbReference>
<dbReference type="GO" id="GO:0005524">
    <property type="term" value="F:ATP binding"/>
    <property type="evidence" value="ECO:0007669"/>
    <property type="project" value="UniProtKB-KW"/>
</dbReference>
<evidence type="ECO:0000313" key="6">
    <source>
        <dbReference type="Proteomes" id="UP001597387"/>
    </source>
</evidence>
<dbReference type="PROSITE" id="PS50893">
    <property type="entry name" value="ABC_TRANSPORTER_2"/>
    <property type="match status" value="1"/>
</dbReference>
<keyword evidence="2" id="KW-0547">Nucleotide-binding</keyword>
<organism evidence="5 6">
    <name type="scientific">Paradesertivirga mongoliensis</name>
    <dbReference type="NCBI Taxonomy" id="2100740"/>
    <lineage>
        <taxon>Bacteria</taxon>
        <taxon>Pseudomonadati</taxon>
        <taxon>Bacteroidota</taxon>
        <taxon>Sphingobacteriia</taxon>
        <taxon>Sphingobacteriales</taxon>
        <taxon>Sphingobacteriaceae</taxon>
        <taxon>Paradesertivirga</taxon>
    </lineage>
</organism>
<feature type="domain" description="ABC transporter" evidence="4">
    <location>
        <begin position="2"/>
        <end position="214"/>
    </location>
</feature>
<evidence type="ECO:0000313" key="5">
    <source>
        <dbReference type="EMBL" id="MFD2162784.1"/>
    </source>
</evidence>
<evidence type="ECO:0000256" key="2">
    <source>
        <dbReference type="ARBA" id="ARBA00022741"/>
    </source>
</evidence>
<dbReference type="Pfam" id="PF00005">
    <property type="entry name" value="ABC_tran"/>
    <property type="match status" value="1"/>
</dbReference>
<evidence type="ECO:0000256" key="3">
    <source>
        <dbReference type="ARBA" id="ARBA00022840"/>
    </source>
</evidence>
<sequence>MLEIDSVTKSFGTRNILSGCYLNCRKGEVVGLLGRNGSGKSTLLKIIFGSVKADFMHLRIDEEIVIRGNTSKKIAYLPQQSFLPSFFKVRQLLSEVSPKLLTAPILSYLNKINANTVNHLSGGELKFLECLWILSRAAPYILLDEPFSGISPLQIELIQEAILLSSQQKGIILTDHLYHPLLKISERIVMLNNNAIYSINDEDDLIRHHYLPDVS</sequence>
<dbReference type="InterPro" id="IPR003593">
    <property type="entry name" value="AAA+_ATPase"/>
</dbReference>
<dbReference type="SMART" id="SM00382">
    <property type="entry name" value="AAA"/>
    <property type="match status" value="1"/>
</dbReference>
<evidence type="ECO:0000256" key="1">
    <source>
        <dbReference type="ARBA" id="ARBA00022448"/>
    </source>
</evidence>
<dbReference type="InterPro" id="IPR027417">
    <property type="entry name" value="P-loop_NTPase"/>
</dbReference>
<dbReference type="InterPro" id="IPR051782">
    <property type="entry name" value="ABC_Transporter_VariousFunc"/>
</dbReference>
<accession>A0ABW4ZL40</accession>
<dbReference type="SUPFAM" id="SSF52540">
    <property type="entry name" value="P-loop containing nucleoside triphosphate hydrolases"/>
    <property type="match status" value="1"/>
</dbReference>
<dbReference type="Proteomes" id="UP001597387">
    <property type="component" value="Unassembled WGS sequence"/>
</dbReference>
<proteinExistence type="predicted"/>
<name>A0ABW4ZL40_9SPHI</name>
<dbReference type="InterPro" id="IPR003439">
    <property type="entry name" value="ABC_transporter-like_ATP-bd"/>
</dbReference>
<keyword evidence="3 5" id="KW-0067">ATP-binding</keyword>
<keyword evidence="6" id="KW-1185">Reference proteome</keyword>
<gene>
    <name evidence="5" type="ORF">ACFSJU_10305</name>
</gene>
<dbReference type="PANTHER" id="PTHR42939">
    <property type="entry name" value="ABC TRANSPORTER ATP-BINDING PROTEIN ALBC-RELATED"/>
    <property type="match status" value="1"/>
</dbReference>
<evidence type="ECO:0000259" key="4">
    <source>
        <dbReference type="PROSITE" id="PS50893"/>
    </source>
</evidence>
<keyword evidence="1" id="KW-0813">Transport</keyword>
<dbReference type="Gene3D" id="3.40.50.300">
    <property type="entry name" value="P-loop containing nucleotide triphosphate hydrolases"/>
    <property type="match status" value="1"/>
</dbReference>